<dbReference type="AlphaFoldDB" id="A0A316D5Q7"/>
<keyword evidence="2" id="KW-1185">Reference proteome</keyword>
<evidence type="ECO:0000313" key="1">
    <source>
        <dbReference type="EMBL" id="PWK07405.1"/>
    </source>
</evidence>
<reference evidence="1 2" key="1">
    <citation type="submission" date="2018-05" db="EMBL/GenBank/DDBJ databases">
        <title>Genomic Encyclopedia of Type Strains, Phase IV (KMG-IV): sequencing the most valuable type-strain genomes for metagenomic binning, comparative biology and taxonomic classification.</title>
        <authorList>
            <person name="Goeker M."/>
        </authorList>
    </citation>
    <scope>NUCLEOTIDE SEQUENCE [LARGE SCALE GENOMIC DNA]</scope>
    <source>
        <strain evidence="1 2">DSM 18773</strain>
    </source>
</reference>
<sequence>MGSSIEKSIQAVTVRWGNEDEDGVFKINGILVSEKVVLVIFDGNVEIHYVAPTDDPSEFELIQCFGPLFRVGDNECEIPAIFEDLYKLSVVDFARKYPHSEMLDYLKENNLRIPGLNVENRRSGTILQ</sequence>
<dbReference type="Proteomes" id="UP000245634">
    <property type="component" value="Unassembled WGS sequence"/>
</dbReference>
<dbReference type="EMBL" id="QGGL01000017">
    <property type="protein sequence ID" value="PWK07405.1"/>
    <property type="molecule type" value="Genomic_DNA"/>
</dbReference>
<organism evidence="1 2">
    <name type="scientific">Tumebacillus permanentifrigoris</name>
    <dbReference type="NCBI Taxonomy" id="378543"/>
    <lineage>
        <taxon>Bacteria</taxon>
        <taxon>Bacillati</taxon>
        <taxon>Bacillota</taxon>
        <taxon>Bacilli</taxon>
        <taxon>Bacillales</taxon>
        <taxon>Alicyclobacillaceae</taxon>
        <taxon>Tumebacillus</taxon>
    </lineage>
</organism>
<name>A0A316D5Q7_9BACL</name>
<comment type="caution">
    <text evidence="1">The sequence shown here is derived from an EMBL/GenBank/DDBJ whole genome shotgun (WGS) entry which is preliminary data.</text>
</comment>
<dbReference type="RefSeq" id="WP_109690572.1">
    <property type="nucleotide sequence ID" value="NZ_QGGL01000017.1"/>
</dbReference>
<accession>A0A316D5Q7</accession>
<evidence type="ECO:0000313" key="2">
    <source>
        <dbReference type="Proteomes" id="UP000245634"/>
    </source>
</evidence>
<protein>
    <submittedName>
        <fullName evidence="1">Uncharacterized protein</fullName>
    </submittedName>
</protein>
<proteinExistence type="predicted"/>
<dbReference type="OrthoDB" id="2384199at2"/>
<gene>
    <name evidence="1" type="ORF">C7459_1173</name>
</gene>